<gene>
    <name evidence="1" type="ORF">GRF29_96g1046593</name>
</gene>
<keyword evidence="2" id="KW-1185">Reference proteome</keyword>
<dbReference type="EMBL" id="WVTA01000008">
    <property type="protein sequence ID" value="KAK3207969.1"/>
    <property type="molecule type" value="Genomic_DNA"/>
</dbReference>
<protein>
    <submittedName>
        <fullName evidence="1">Uncharacterized protein</fullName>
    </submittedName>
</protein>
<proteinExistence type="predicted"/>
<dbReference type="Proteomes" id="UP001280581">
    <property type="component" value="Unassembled WGS sequence"/>
</dbReference>
<reference evidence="1 2" key="1">
    <citation type="submission" date="2021-02" db="EMBL/GenBank/DDBJ databases">
        <title>Genome assembly of Pseudopithomyces chartarum.</title>
        <authorList>
            <person name="Jauregui R."/>
            <person name="Singh J."/>
            <person name="Voisey C."/>
        </authorList>
    </citation>
    <scope>NUCLEOTIDE SEQUENCE [LARGE SCALE GENOMIC DNA]</scope>
    <source>
        <strain evidence="1 2">AGR01</strain>
    </source>
</reference>
<accession>A0AAN6LZ37</accession>
<evidence type="ECO:0000313" key="1">
    <source>
        <dbReference type="EMBL" id="KAK3207969.1"/>
    </source>
</evidence>
<evidence type="ECO:0000313" key="2">
    <source>
        <dbReference type="Proteomes" id="UP001280581"/>
    </source>
</evidence>
<comment type="caution">
    <text evidence="1">The sequence shown here is derived from an EMBL/GenBank/DDBJ whole genome shotgun (WGS) entry which is preliminary data.</text>
</comment>
<dbReference type="AlphaFoldDB" id="A0AAN6LZ37"/>
<organism evidence="1 2">
    <name type="scientific">Pseudopithomyces chartarum</name>
    <dbReference type="NCBI Taxonomy" id="1892770"/>
    <lineage>
        <taxon>Eukaryota</taxon>
        <taxon>Fungi</taxon>
        <taxon>Dikarya</taxon>
        <taxon>Ascomycota</taxon>
        <taxon>Pezizomycotina</taxon>
        <taxon>Dothideomycetes</taxon>
        <taxon>Pleosporomycetidae</taxon>
        <taxon>Pleosporales</taxon>
        <taxon>Massarineae</taxon>
        <taxon>Didymosphaeriaceae</taxon>
        <taxon>Pseudopithomyces</taxon>
    </lineage>
</organism>
<sequence>MSPNLNRSTWIWKTSEVICNSFETDQFVAFAQQNGINRVYVHINPDIAYQHLATFIEKCAGGIAVEALMGDPAWIKDPQAHQSLRLRLDWVEEYQRQHAHNMQLQLRGVHFDIEPWQLEDWRGPSQPDLIRQWIGCLRGLRDWARAQQPPLPVAADLPFWLHTLLCPDSKERLDLVMMRALDGAVFMTYRNNPQVLVDIASDALLAGWSCQKRTEDIYLAVETLPSEEGTHISYHDMHKHRLQSDLECLESGRGLKERQVHELWFGGLAVHDYHTWIAMKG</sequence>
<name>A0AAN6LZ37_9PLEO</name>